<reference evidence="2 3" key="1">
    <citation type="submission" date="2020-04" db="EMBL/GenBank/DDBJ databases">
        <authorList>
            <person name="Wallbank WR R."/>
            <person name="Pardo Diaz C."/>
            <person name="Kozak K."/>
            <person name="Martin S."/>
            <person name="Jiggins C."/>
            <person name="Moest M."/>
            <person name="Warren A I."/>
            <person name="Byers J.R.P. K."/>
            <person name="Montejo-Kovacevich G."/>
            <person name="Yen C E."/>
        </authorList>
    </citation>
    <scope>NUCLEOTIDE SEQUENCE [LARGE SCALE GENOMIC DNA]</scope>
</reference>
<evidence type="ECO:0000313" key="2">
    <source>
        <dbReference type="EMBL" id="CAB3224417.1"/>
    </source>
</evidence>
<feature type="compositionally biased region" description="Polar residues" evidence="1">
    <location>
        <begin position="9"/>
        <end position="18"/>
    </location>
</feature>
<dbReference type="Proteomes" id="UP000494256">
    <property type="component" value="Unassembled WGS sequence"/>
</dbReference>
<dbReference type="AlphaFoldDB" id="A0A8S0YY42"/>
<comment type="caution">
    <text evidence="2">The sequence shown here is derived from an EMBL/GenBank/DDBJ whole genome shotgun (WGS) entry which is preliminary data.</text>
</comment>
<dbReference type="EMBL" id="CADEBD010000171">
    <property type="protein sequence ID" value="CAB3224417.1"/>
    <property type="molecule type" value="Genomic_DNA"/>
</dbReference>
<evidence type="ECO:0000313" key="3">
    <source>
        <dbReference type="Proteomes" id="UP000494256"/>
    </source>
</evidence>
<sequence>MVIVEGSEANKTGHSSKPTLDKRRSNIVDEAFLEQKEILLDMVRIFFESKALEKKMLNSDVCLYFMLLESKLKEVRDKKKKKTIDGKHLDALERDKCESMLKNVDVNVKINGISAVGEADLKLKYGNSSKGFININSTGISNVGQANIELGVGESAVFIPGLSNIFIDRKLLDCVNKRATTIIAKAKSDDTKKIEDNNKNEMDAQVDIRPDASTVPLSEIITTTASKIVEIVIPTASTLSSIVNQPPPAIFPPALFGDIVPRANQLPIVKGMPQEIPQANPQQALPQALPQAYPQAVQQAVPPNGIINAV</sequence>
<gene>
    <name evidence="2" type="ORF">APLA_LOCUS1958</name>
</gene>
<name>A0A8S0YY42_ARCPL</name>
<accession>A0A8S0YY42</accession>
<evidence type="ECO:0000256" key="1">
    <source>
        <dbReference type="SAM" id="MobiDB-lite"/>
    </source>
</evidence>
<dbReference type="OrthoDB" id="2019384at2759"/>
<proteinExistence type="predicted"/>
<protein>
    <submittedName>
        <fullName evidence="2">Uncharacterized protein</fullName>
    </submittedName>
</protein>
<organism evidence="2 3">
    <name type="scientific">Arctia plantaginis</name>
    <name type="common">Wood tiger moth</name>
    <name type="synonym">Phalaena plantaginis</name>
    <dbReference type="NCBI Taxonomy" id="874455"/>
    <lineage>
        <taxon>Eukaryota</taxon>
        <taxon>Metazoa</taxon>
        <taxon>Ecdysozoa</taxon>
        <taxon>Arthropoda</taxon>
        <taxon>Hexapoda</taxon>
        <taxon>Insecta</taxon>
        <taxon>Pterygota</taxon>
        <taxon>Neoptera</taxon>
        <taxon>Endopterygota</taxon>
        <taxon>Lepidoptera</taxon>
        <taxon>Glossata</taxon>
        <taxon>Ditrysia</taxon>
        <taxon>Noctuoidea</taxon>
        <taxon>Erebidae</taxon>
        <taxon>Arctiinae</taxon>
        <taxon>Arctia</taxon>
    </lineage>
</organism>
<feature type="region of interest" description="Disordered" evidence="1">
    <location>
        <begin position="1"/>
        <end position="20"/>
    </location>
</feature>